<feature type="domain" description="Ig-like" evidence="8">
    <location>
        <begin position="1"/>
        <end position="60"/>
    </location>
</feature>
<evidence type="ECO:0000256" key="5">
    <source>
        <dbReference type="ARBA" id="ARBA00023319"/>
    </source>
</evidence>
<name>A0ABD0JVY6_9CAEN</name>
<accession>A0ABD0JVY6</accession>
<proteinExistence type="predicted"/>
<dbReference type="Pfam" id="PF13895">
    <property type="entry name" value="Ig_2"/>
    <property type="match status" value="1"/>
</dbReference>
<keyword evidence="10" id="KW-1185">Reference proteome</keyword>
<evidence type="ECO:0000256" key="7">
    <source>
        <dbReference type="SAM" id="Phobius"/>
    </source>
</evidence>
<evidence type="ECO:0000256" key="4">
    <source>
        <dbReference type="ARBA" id="ARBA00023180"/>
    </source>
</evidence>
<dbReference type="GO" id="GO:0016020">
    <property type="term" value="C:membrane"/>
    <property type="evidence" value="ECO:0007669"/>
    <property type="project" value="UniProtKB-SubCell"/>
</dbReference>
<dbReference type="InterPro" id="IPR036179">
    <property type="entry name" value="Ig-like_dom_sf"/>
</dbReference>
<evidence type="ECO:0000256" key="2">
    <source>
        <dbReference type="ARBA" id="ARBA00023136"/>
    </source>
</evidence>
<comment type="caution">
    <text evidence="9">The sequence shown here is derived from an EMBL/GenBank/DDBJ whole genome shotgun (WGS) entry which is preliminary data.</text>
</comment>
<organism evidence="9 10">
    <name type="scientific">Batillaria attramentaria</name>
    <dbReference type="NCBI Taxonomy" id="370345"/>
    <lineage>
        <taxon>Eukaryota</taxon>
        <taxon>Metazoa</taxon>
        <taxon>Spiralia</taxon>
        <taxon>Lophotrochozoa</taxon>
        <taxon>Mollusca</taxon>
        <taxon>Gastropoda</taxon>
        <taxon>Caenogastropoda</taxon>
        <taxon>Sorbeoconcha</taxon>
        <taxon>Cerithioidea</taxon>
        <taxon>Batillariidae</taxon>
        <taxon>Batillaria</taxon>
    </lineage>
</organism>
<dbReference type="PANTHER" id="PTHR11640:SF164">
    <property type="entry name" value="MAM DOMAIN-CONTAINING GLYCOSYLPHOSPHATIDYLINOSITOL ANCHOR PROTEIN 1"/>
    <property type="match status" value="1"/>
</dbReference>
<gene>
    <name evidence="9" type="ORF">BaRGS_00029703</name>
</gene>
<dbReference type="InterPro" id="IPR051275">
    <property type="entry name" value="Cell_adhesion_signaling"/>
</dbReference>
<feature type="region of interest" description="Disordered" evidence="6">
    <location>
        <begin position="270"/>
        <end position="294"/>
    </location>
</feature>
<dbReference type="Gene3D" id="2.60.40.10">
    <property type="entry name" value="Immunoglobulins"/>
    <property type="match status" value="1"/>
</dbReference>
<dbReference type="PROSITE" id="PS50835">
    <property type="entry name" value="IG_LIKE"/>
    <property type="match status" value="1"/>
</dbReference>
<dbReference type="SUPFAM" id="SSF48726">
    <property type="entry name" value="Immunoglobulin"/>
    <property type="match status" value="1"/>
</dbReference>
<comment type="subcellular location">
    <subcellularLocation>
        <location evidence="1">Membrane</location>
        <topology evidence="1">Single-pass type I membrane protein</topology>
    </subcellularLocation>
</comment>
<evidence type="ECO:0000256" key="1">
    <source>
        <dbReference type="ARBA" id="ARBA00004479"/>
    </source>
</evidence>
<evidence type="ECO:0000259" key="8">
    <source>
        <dbReference type="PROSITE" id="PS50835"/>
    </source>
</evidence>
<dbReference type="PANTHER" id="PTHR11640">
    <property type="entry name" value="NEPHRIN"/>
    <property type="match status" value="1"/>
</dbReference>
<feature type="transmembrane region" description="Helical" evidence="7">
    <location>
        <begin position="181"/>
        <end position="207"/>
    </location>
</feature>
<reference evidence="9 10" key="1">
    <citation type="journal article" date="2023" name="Sci. Data">
        <title>Genome assembly of the Korean intertidal mud-creeper Batillaria attramentaria.</title>
        <authorList>
            <person name="Patra A.K."/>
            <person name="Ho P.T."/>
            <person name="Jun S."/>
            <person name="Lee S.J."/>
            <person name="Kim Y."/>
            <person name="Won Y.J."/>
        </authorList>
    </citation>
    <scope>NUCLEOTIDE SEQUENCE [LARGE SCALE GENOMIC DNA]</scope>
    <source>
        <strain evidence="9">Wonlab-2016</strain>
    </source>
</reference>
<protein>
    <recommendedName>
        <fullName evidence="8">Ig-like domain-containing protein</fullName>
    </recommendedName>
</protein>
<sequence length="294" mass="32542">MALTCKANDVNPEPLYRWIGVICDEGNDGSRCSFTPDPDWHDGRSVTCTAANPSSYADLSSSAHFVMNISYKTEVARFTANDIRDATTVSENMQVVFRCSADGRPAPNLTIQRLDTDSPLSRVSGKQEIIHTDKSISCQEAGTYVCTAENGFPNPDSRTIDVSVKCGSKPGTLDDKTRLKIIIVGGGASGGVVIVVVAIIIICRCGYRRYERPPSRRDEDEENPYTGLNVRATPPELPPRRGNYELPQLTQSTVDENLYDDLAIRDAEQTPKKRRLLCPNKRKKKTNRVDRDSI</sequence>
<evidence type="ECO:0000256" key="3">
    <source>
        <dbReference type="ARBA" id="ARBA00023157"/>
    </source>
</evidence>
<dbReference type="AlphaFoldDB" id="A0ABD0JVY6"/>
<keyword evidence="4" id="KW-0325">Glycoprotein</keyword>
<keyword evidence="2 7" id="KW-0472">Membrane</keyword>
<feature type="region of interest" description="Disordered" evidence="6">
    <location>
        <begin position="212"/>
        <end position="250"/>
    </location>
</feature>
<evidence type="ECO:0000256" key="6">
    <source>
        <dbReference type="SAM" id="MobiDB-lite"/>
    </source>
</evidence>
<keyword evidence="7" id="KW-1133">Transmembrane helix</keyword>
<keyword evidence="5" id="KW-0393">Immunoglobulin domain</keyword>
<evidence type="ECO:0000313" key="9">
    <source>
        <dbReference type="EMBL" id="KAK7479033.1"/>
    </source>
</evidence>
<dbReference type="InterPro" id="IPR013783">
    <property type="entry name" value="Ig-like_fold"/>
</dbReference>
<dbReference type="Proteomes" id="UP001519460">
    <property type="component" value="Unassembled WGS sequence"/>
</dbReference>
<keyword evidence="7" id="KW-0812">Transmembrane</keyword>
<dbReference type="InterPro" id="IPR007110">
    <property type="entry name" value="Ig-like_dom"/>
</dbReference>
<keyword evidence="3" id="KW-1015">Disulfide bond</keyword>
<evidence type="ECO:0000313" key="10">
    <source>
        <dbReference type="Proteomes" id="UP001519460"/>
    </source>
</evidence>
<dbReference type="EMBL" id="JACVVK020000312">
    <property type="protein sequence ID" value="KAK7479033.1"/>
    <property type="molecule type" value="Genomic_DNA"/>
</dbReference>
<feature type="compositionally biased region" description="Basic residues" evidence="6">
    <location>
        <begin position="272"/>
        <end position="286"/>
    </location>
</feature>